<dbReference type="RefSeq" id="WP_016518930.1">
    <property type="nucleotide sequence ID" value="NZ_KE332512.1"/>
</dbReference>
<dbReference type="GeneID" id="301461699"/>
<protein>
    <submittedName>
        <fullName evidence="1">Uncharacterized protein</fullName>
    </submittedName>
</protein>
<accession>S3LBA7</accession>
<dbReference type="AlphaFoldDB" id="S3LBA7"/>
<sequence length="180" mass="20875">MYQAITEEDRTELVTALYNQVLKDSWDERKEKNGEYLVCYCKIQDAAFTTEMTENEIKTSARLTIDILEELKNINNTGLNKEKFNTLLKQCTTENAGITGYLGIWDEVFRTEKIQLMFSEIDRIKQVGGAYAAILAHPQLIQTIIAIYDVLVDSFDDEHLYCTSTYFLLRGIMRMRSRET</sequence>
<dbReference type="HOGENOM" id="CLU_1495569_0_0_12"/>
<gene>
    <name evidence="1" type="ORF">HMPREF1222_01551</name>
</gene>
<comment type="caution">
    <text evidence="1">The sequence shown here is derived from an EMBL/GenBank/DDBJ whole genome shotgun (WGS) entry which is preliminary data.</text>
</comment>
<keyword evidence="2" id="KW-1185">Reference proteome</keyword>
<evidence type="ECO:0000313" key="2">
    <source>
        <dbReference type="Proteomes" id="UP000014605"/>
    </source>
</evidence>
<dbReference type="EMBL" id="ATFC01000008">
    <property type="protein sequence ID" value="EPF46970.1"/>
    <property type="molecule type" value="Genomic_DNA"/>
</dbReference>
<proteinExistence type="predicted"/>
<organism evidence="1 2">
    <name type="scientific">Treponema vincentii F0403</name>
    <dbReference type="NCBI Taxonomy" id="1125702"/>
    <lineage>
        <taxon>Bacteria</taxon>
        <taxon>Pseudomonadati</taxon>
        <taxon>Spirochaetota</taxon>
        <taxon>Spirochaetia</taxon>
        <taxon>Spirochaetales</taxon>
        <taxon>Treponemataceae</taxon>
        <taxon>Treponema</taxon>
    </lineage>
</organism>
<evidence type="ECO:0000313" key="1">
    <source>
        <dbReference type="EMBL" id="EPF46970.1"/>
    </source>
</evidence>
<name>S3LBA7_9SPIR</name>
<dbReference type="Proteomes" id="UP000014605">
    <property type="component" value="Unassembled WGS sequence"/>
</dbReference>
<reference evidence="1 2" key="1">
    <citation type="submission" date="2013-04" db="EMBL/GenBank/DDBJ databases">
        <title>The Genome Sequence of Treponema vincentii F0403.</title>
        <authorList>
            <consortium name="The Broad Institute Genomics Platform"/>
            <person name="Earl A."/>
            <person name="Ward D."/>
            <person name="Feldgarden M."/>
            <person name="Gevers D."/>
            <person name="Leonetti C."/>
            <person name="Izard J."/>
            <person name="Walker B."/>
            <person name="Young S."/>
            <person name="Zeng Q."/>
            <person name="Gargeya S."/>
            <person name="Fitzgerald M."/>
            <person name="Haas B."/>
            <person name="Abouelleil A."/>
            <person name="Allen A.W."/>
            <person name="Alvarado L."/>
            <person name="Arachchi H.M."/>
            <person name="Berlin A.M."/>
            <person name="Chapman S.B."/>
            <person name="Gainer-Dewar J."/>
            <person name="Goldberg J."/>
            <person name="Griggs A."/>
            <person name="Gujja S."/>
            <person name="Hansen M."/>
            <person name="Howarth C."/>
            <person name="Imamovic A."/>
            <person name="Ireland A."/>
            <person name="Larimer J."/>
            <person name="McCowan C."/>
            <person name="Murphy C."/>
            <person name="Pearson M."/>
            <person name="Poon T.W."/>
            <person name="Priest M."/>
            <person name="Roberts A."/>
            <person name="Saif S."/>
            <person name="Shea T."/>
            <person name="Sisk P."/>
            <person name="Sykes S."/>
            <person name="Wortman J."/>
            <person name="Nusbaum C."/>
            <person name="Birren B."/>
        </authorList>
    </citation>
    <scope>NUCLEOTIDE SEQUENCE [LARGE SCALE GENOMIC DNA]</scope>
    <source>
        <strain evidence="1 2">F0403</strain>
    </source>
</reference>
<dbReference type="PATRIC" id="fig|1125702.3.peg.1599"/>